<dbReference type="PANTHER" id="PTHR37984">
    <property type="entry name" value="PROTEIN CBG26694"/>
    <property type="match status" value="1"/>
</dbReference>
<dbReference type="Proteomes" id="UP000824469">
    <property type="component" value="Unassembled WGS sequence"/>
</dbReference>
<dbReference type="InterPro" id="IPR021109">
    <property type="entry name" value="Peptidase_aspartic_dom_sf"/>
</dbReference>
<dbReference type="InterPro" id="IPR000477">
    <property type="entry name" value="RT_dom"/>
</dbReference>
<evidence type="ECO:0000256" key="6">
    <source>
        <dbReference type="ARBA" id="ARBA00022801"/>
    </source>
</evidence>
<protein>
    <recommendedName>
        <fullName evidence="1">RNA-directed DNA polymerase</fullName>
        <ecNumber evidence="1">2.7.7.49</ecNumber>
    </recommendedName>
</protein>
<dbReference type="Gene3D" id="3.10.10.10">
    <property type="entry name" value="HIV Type 1 Reverse Transcriptase, subunit A, domain 1"/>
    <property type="match status" value="1"/>
</dbReference>
<feature type="compositionally biased region" description="Acidic residues" evidence="8">
    <location>
        <begin position="116"/>
        <end position="125"/>
    </location>
</feature>
<dbReference type="EMBL" id="JAHRHJ020000004">
    <property type="protein sequence ID" value="KAH9318927.1"/>
    <property type="molecule type" value="Genomic_DNA"/>
</dbReference>
<dbReference type="InterPro" id="IPR041373">
    <property type="entry name" value="RT_RNaseH"/>
</dbReference>
<proteinExistence type="predicted"/>
<dbReference type="CDD" id="cd00303">
    <property type="entry name" value="retropepsin_like"/>
    <property type="match status" value="1"/>
</dbReference>
<dbReference type="GO" id="GO:0003964">
    <property type="term" value="F:RNA-directed DNA polymerase activity"/>
    <property type="evidence" value="ECO:0007669"/>
    <property type="project" value="UniProtKB-KW"/>
</dbReference>
<dbReference type="Pfam" id="PF17917">
    <property type="entry name" value="RT_RNaseH"/>
    <property type="match status" value="1"/>
</dbReference>
<keyword evidence="7" id="KW-0695">RNA-directed DNA polymerase</keyword>
<keyword evidence="4" id="KW-0540">Nuclease</keyword>
<evidence type="ECO:0000259" key="9">
    <source>
        <dbReference type="Pfam" id="PF00078"/>
    </source>
</evidence>
<dbReference type="InterPro" id="IPR036397">
    <property type="entry name" value="RNaseH_sf"/>
</dbReference>
<evidence type="ECO:0000313" key="12">
    <source>
        <dbReference type="Proteomes" id="UP000824469"/>
    </source>
</evidence>
<dbReference type="GO" id="GO:0016787">
    <property type="term" value="F:hydrolase activity"/>
    <property type="evidence" value="ECO:0007669"/>
    <property type="project" value="UniProtKB-KW"/>
</dbReference>
<dbReference type="Gene3D" id="3.30.70.270">
    <property type="match status" value="1"/>
</dbReference>
<dbReference type="EC" id="2.7.7.49" evidence="1"/>
<dbReference type="CDD" id="cd01647">
    <property type="entry name" value="RT_LTR"/>
    <property type="match status" value="1"/>
</dbReference>
<feature type="non-terminal residue" evidence="11">
    <location>
        <position position="827"/>
    </location>
</feature>
<sequence>DGGAVVNVMTESVMNMLGLKIDRPSTLMLRSLNKGKTKPEGVVSNVAISVMGVVCVVDFQVMKNGTVAYPMLLGRPWLRRVHARNYWNEGFMTLGRGRERVKINVIPRHHKVEPVDSSDETDDWTSSDYSSTSEVDTEDEESEVDVSVMDILPVTPTHDPIKLSEEEVDDRLQQIKIGDAVMESEKESYLQLFRRYIHIFTFDYKELHQVSWVEHSIELVDGAKPIKQMPYRMNPNFSKTVKEEIDKLLDAGFIFAVENSEWVSPIVISIKKNGKLHICVDYRKLNKATKKDHYPLPFSDQILDEVAGQECYSFADGYSGYNQVRIVEKDQLKTTFTTPWGTFAYRVMPFGLCNAPATFQRLMNRVFEPYIGTFIRVFLDDFCIYGSKLDHLHQMETTFQRRFIKNFSKIAQPLTQFLKKDVTYEPGNKVHEAFRQLKEALVSSPILKNPDWSKPFIVYTDASDAALGSTLSQKDENGNEHPIYFGSRQMSSAEVNYTVTEKEALAIIFAVKKFRNYLLGKKFLVVTDHQALKYIVNKPNPSGRIARWIILLQEFEFDIIDRPGKKHVNADALSRAYDGLGSSCDDDDFPDAALLSLDTIPSEYIDIWNYLNEFKFPDGANAKTKRKITQASRPYSILHGVLFRIGPDGQYKRAVGRDQGKELLEEFHNGTCGGNFSGQLTTRRILDAAKDAALQVHKWDKRIHAALWAYRVASKSATGYSPFQLAYGIDPVLPIEFDIPTARVMKNERMDESDSVKERLVHLHLLEEMREIAKDTSHKKKMKQKEYFDQKIRWSPFHVNDLVLVYDSRYKKRRQRNFFQNGWGPTK</sequence>
<evidence type="ECO:0000256" key="7">
    <source>
        <dbReference type="ARBA" id="ARBA00022918"/>
    </source>
</evidence>
<keyword evidence="6" id="KW-0378">Hydrolase</keyword>
<dbReference type="OMA" id="NDAQFNY"/>
<keyword evidence="3" id="KW-0548">Nucleotidyltransferase</keyword>
<dbReference type="FunFam" id="3.10.20.370:FF:000001">
    <property type="entry name" value="Retrovirus-related Pol polyprotein from transposon 17.6-like protein"/>
    <property type="match status" value="1"/>
</dbReference>
<dbReference type="InterPro" id="IPR043128">
    <property type="entry name" value="Rev_trsase/Diguanyl_cyclase"/>
</dbReference>
<evidence type="ECO:0000256" key="4">
    <source>
        <dbReference type="ARBA" id="ARBA00022722"/>
    </source>
</evidence>
<evidence type="ECO:0000256" key="1">
    <source>
        <dbReference type="ARBA" id="ARBA00012493"/>
    </source>
</evidence>
<feature type="domain" description="Reverse transcriptase" evidence="9">
    <location>
        <begin position="271"/>
        <end position="424"/>
    </location>
</feature>
<gene>
    <name evidence="11" type="ORF">KI387_020696</name>
</gene>
<evidence type="ECO:0000256" key="2">
    <source>
        <dbReference type="ARBA" id="ARBA00022679"/>
    </source>
</evidence>
<dbReference type="InterPro" id="IPR050951">
    <property type="entry name" value="Retrovirus_Pol_polyprotein"/>
</dbReference>
<dbReference type="Gene3D" id="3.10.20.370">
    <property type="match status" value="1"/>
</dbReference>
<reference evidence="11 12" key="1">
    <citation type="journal article" date="2021" name="Nat. Plants">
        <title>The Taxus genome provides insights into paclitaxel biosynthesis.</title>
        <authorList>
            <person name="Xiong X."/>
            <person name="Gou J."/>
            <person name="Liao Q."/>
            <person name="Li Y."/>
            <person name="Zhou Q."/>
            <person name="Bi G."/>
            <person name="Li C."/>
            <person name="Du R."/>
            <person name="Wang X."/>
            <person name="Sun T."/>
            <person name="Guo L."/>
            <person name="Liang H."/>
            <person name="Lu P."/>
            <person name="Wu Y."/>
            <person name="Zhang Z."/>
            <person name="Ro D.K."/>
            <person name="Shang Y."/>
            <person name="Huang S."/>
            <person name="Yan J."/>
        </authorList>
    </citation>
    <scope>NUCLEOTIDE SEQUENCE [LARGE SCALE GENOMIC DNA]</scope>
    <source>
        <strain evidence="11">Ta-2019</strain>
    </source>
</reference>
<evidence type="ECO:0000256" key="3">
    <source>
        <dbReference type="ARBA" id="ARBA00022695"/>
    </source>
</evidence>
<dbReference type="PANTHER" id="PTHR37984:SF5">
    <property type="entry name" value="PROTEIN NYNRIN-LIKE"/>
    <property type="match status" value="1"/>
</dbReference>
<dbReference type="Pfam" id="PF00078">
    <property type="entry name" value="RVT_1"/>
    <property type="match status" value="1"/>
</dbReference>
<dbReference type="AlphaFoldDB" id="A0AA38G943"/>
<name>A0AA38G943_TAXCH</name>
<keyword evidence="12" id="KW-1185">Reference proteome</keyword>
<evidence type="ECO:0000313" key="11">
    <source>
        <dbReference type="EMBL" id="KAH9318927.1"/>
    </source>
</evidence>
<dbReference type="InterPro" id="IPR043502">
    <property type="entry name" value="DNA/RNA_pol_sf"/>
</dbReference>
<comment type="caution">
    <text evidence="11">The sequence shown here is derived from an EMBL/GenBank/DDBJ whole genome shotgun (WGS) entry which is preliminary data.</text>
</comment>
<keyword evidence="2" id="KW-0808">Transferase</keyword>
<dbReference type="CDD" id="cd09274">
    <property type="entry name" value="RNase_HI_RT_Ty3"/>
    <property type="match status" value="1"/>
</dbReference>
<dbReference type="GO" id="GO:0004519">
    <property type="term" value="F:endonuclease activity"/>
    <property type="evidence" value="ECO:0007669"/>
    <property type="project" value="UniProtKB-KW"/>
</dbReference>
<feature type="domain" description="Reverse transcriptase RNase H-like" evidence="10">
    <location>
        <begin position="451"/>
        <end position="555"/>
    </location>
</feature>
<organism evidence="11 12">
    <name type="scientific">Taxus chinensis</name>
    <name type="common">Chinese yew</name>
    <name type="synonym">Taxus wallichiana var. chinensis</name>
    <dbReference type="NCBI Taxonomy" id="29808"/>
    <lineage>
        <taxon>Eukaryota</taxon>
        <taxon>Viridiplantae</taxon>
        <taxon>Streptophyta</taxon>
        <taxon>Embryophyta</taxon>
        <taxon>Tracheophyta</taxon>
        <taxon>Spermatophyta</taxon>
        <taxon>Pinopsida</taxon>
        <taxon>Pinidae</taxon>
        <taxon>Conifers II</taxon>
        <taxon>Cupressales</taxon>
        <taxon>Taxaceae</taxon>
        <taxon>Taxus</taxon>
    </lineage>
</organism>
<dbReference type="GO" id="GO:0003676">
    <property type="term" value="F:nucleic acid binding"/>
    <property type="evidence" value="ECO:0007669"/>
    <property type="project" value="InterPro"/>
</dbReference>
<feature type="region of interest" description="Disordered" evidence="8">
    <location>
        <begin position="112"/>
        <end position="142"/>
    </location>
</feature>
<evidence type="ECO:0000256" key="8">
    <source>
        <dbReference type="SAM" id="MobiDB-lite"/>
    </source>
</evidence>
<evidence type="ECO:0000256" key="5">
    <source>
        <dbReference type="ARBA" id="ARBA00022759"/>
    </source>
</evidence>
<dbReference type="SUPFAM" id="SSF56672">
    <property type="entry name" value="DNA/RNA polymerases"/>
    <property type="match status" value="1"/>
</dbReference>
<keyword evidence="5" id="KW-0255">Endonuclease</keyword>
<dbReference type="Gene3D" id="3.30.420.10">
    <property type="entry name" value="Ribonuclease H-like superfamily/Ribonuclease H"/>
    <property type="match status" value="1"/>
</dbReference>
<dbReference type="Gene3D" id="2.40.70.10">
    <property type="entry name" value="Acid Proteases"/>
    <property type="match status" value="1"/>
</dbReference>
<accession>A0AA38G943</accession>
<evidence type="ECO:0000259" key="10">
    <source>
        <dbReference type="Pfam" id="PF17917"/>
    </source>
</evidence>